<dbReference type="SUPFAM" id="SSF55729">
    <property type="entry name" value="Acyl-CoA N-acyltransferases (Nat)"/>
    <property type="match status" value="1"/>
</dbReference>
<keyword evidence="2" id="KW-0808">Transferase</keyword>
<evidence type="ECO:0000259" key="1">
    <source>
        <dbReference type="PROSITE" id="PS51186"/>
    </source>
</evidence>
<dbReference type="GO" id="GO:0016747">
    <property type="term" value="F:acyltransferase activity, transferring groups other than amino-acyl groups"/>
    <property type="evidence" value="ECO:0007669"/>
    <property type="project" value="InterPro"/>
</dbReference>
<dbReference type="PANTHER" id="PTHR31143:SF2">
    <property type="entry name" value="FR47-LIKE DOMAIN-CONTAINING PROTEIN-RELATED"/>
    <property type="match status" value="1"/>
</dbReference>
<evidence type="ECO:0000313" key="2">
    <source>
        <dbReference type="EMBL" id="GAP14326.1"/>
    </source>
</evidence>
<dbReference type="OrthoDB" id="7054616at2"/>
<dbReference type="InterPro" id="IPR027365">
    <property type="entry name" value="GNAT_acetyltra_YdfB-like"/>
</dbReference>
<dbReference type="RefSeq" id="WP_075073594.1">
    <property type="nucleotide sequence ID" value="NZ_DF967972.1"/>
</dbReference>
<dbReference type="Gene3D" id="3.40.630.110">
    <property type="entry name" value="GNAT acetyltransferase-like"/>
    <property type="match status" value="1"/>
</dbReference>
<evidence type="ECO:0000313" key="3">
    <source>
        <dbReference type="Proteomes" id="UP000055060"/>
    </source>
</evidence>
<protein>
    <submittedName>
        <fullName evidence="2">Acetyltransferase</fullName>
    </submittedName>
</protein>
<proteinExistence type="predicted"/>
<dbReference type="Proteomes" id="UP000055060">
    <property type="component" value="Unassembled WGS sequence"/>
</dbReference>
<dbReference type="InterPro" id="IPR016181">
    <property type="entry name" value="Acyl_CoA_acyltransferase"/>
</dbReference>
<dbReference type="PROSITE" id="PS51186">
    <property type="entry name" value="GNAT"/>
    <property type="match status" value="1"/>
</dbReference>
<dbReference type="STRING" id="360412.LARV_02093"/>
<sequence length="279" mass="31049">MFTLLTPDRYPSAAPIFQPLDLHLTIASILAGYTPGQIAVDDPQAPTAAAAWFGHKLFLAGNSRNVDFIQQLSAYFDQVLFPQARQRGQEVFIAFLADAAWKTQFSTLFGSNFARQVDAPRQVHTFRSGANRFDTAWREKIPAGLHLSPVDAQLLAQTHLKHMDYLTDETQSERSSVQDFLDHSFGVCLHTDESLIAWCLSEYNAGARCEVGIATVDEYQRRGLGTLVGSAFIEEALKRGIAEIGWHCWARNEASAALARRLGYALMLDYPVTVCCFED</sequence>
<dbReference type="PANTHER" id="PTHR31143">
    <property type="match status" value="1"/>
</dbReference>
<keyword evidence="3" id="KW-1185">Reference proteome</keyword>
<dbReference type="Pfam" id="PF12746">
    <property type="entry name" value="GNAT_acetyltran"/>
    <property type="match status" value="1"/>
</dbReference>
<gene>
    <name evidence="2" type="ORF">LARV_02093</name>
</gene>
<name>A0A0S7BIN3_9CHLR</name>
<accession>A0A0S7BIN3</accession>
<dbReference type="EMBL" id="DF967972">
    <property type="protein sequence ID" value="GAP14326.1"/>
    <property type="molecule type" value="Genomic_DNA"/>
</dbReference>
<dbReference type="InterPro" id="IPR000182">
    <property type="entry name" value="GNAT_dom"/>
</dbReference>
<organism evidence="2">
    <name type="scientific">Longilinea arvoryzae</name>
    <dbReference type="NCBI Taxonomy" id="360412"/>
    <lineage>
        <taxon>Bacteria</taxon>
        <taxon>Bacillati</taxon>
        <taxon>Chloroflexota</taxon>
        <taxon>Anaerolineae</taxon>
        <taxon>Anaerolineales</taxon>
        <taxon>Anaerolineaceae</taxon>
        <taxon>Longilinea</taxon>
    </lineage>
</organism>
<reference evidence="2" key="1">
    <citation type="submission" date="2015-07" db="EMBL/GenBank/DDBJ databases">
        <title>Draft Genome Sequences of Anaerolinea thermolimosa IMO-1, Bellilinea caldifistulae GOMI-1, Leptolinea tardivitalis YMTK-2, Levilinea saccharolytica KIBI-1,Longilinea arvoryzae KOME-1, Previously Described as Members of the Anaerolineaceae (Chloroflexi).</title>
        <authorList>
            <person name="Sekiguchi Y."/>
            <person name="Ohashi A."/>
            <person name="Matsuura N."/>
            <person name="Tourlousse M.D."/>
        </authorList>
    </citation>
    <scope>NUCLEOTIDE SEQUENCE [LARGE SCALE GENOMIC DNA]</scope>
    <source>
        <strain evidence="2">KOME-1</strain>
    </source>
</reference>
<dbReference type="AlphaFoldDB" id="A0A0S7BIN3"/>
<dbReference type="InterPro" id="IPR042573">
    <property type="entry name" value="GNAT_acetyltra_N"/>
</dbReference>
<feature type="domain" description="N-acetyltransferase" evidence="1">
    <location>
        <begin position="145"/>
        <end position="279"/>
    </location>
</feature>
<dbReference type="Gene3D" id="3.40.630.30">
    <property type="match status" value="1"/>
</dbReference>